<feature type="region of interest" description="Disordered" evidence="1">
    <location>
        <begin position="172"/>
        <end position="261"/>
    </location>
</feature>
<protein>
    <recommendedName>
        <fullName evidence="3">Reverse transcriptase Ty1/copia-type domain-containing protein</fullName>
    </recommendedName>
</protein>
<feature type="domain" description="Reverse transcriptase Ty1/copia-type" evidence="3">
    <location>
        <begin position="2"/>
        <end position="71"/>
    </location>
</feature>
<keyword evidence="5" id="KW-1185">Reference proteome</keyword>
<feature type="compositionally biased region" description="Basic residues" evidence="1">
    <location>
        <begin position="210"/>
        <end position="227"/>
    </location>
</feature>
<reference evidence="4" key="1">
    <citation type="submission" date="2023-02" db="EMBL/GenBank/DDBJ databases">
        <title>Genome of toxic invasive species Heracleum sosnowskyi carries increased number of genes despite the absence of recent whole-genome duplications.</title>
        <authorList>
            <person name="Schelkunov M."/>
            <person name="Shtratnikova V."/>
            <person name="Makarenko M."/>
            <person name="Klepikova A."/>
            <person name="Omelchenko D."/>
            <person name="Novikova G."/>
            <person name="Obukhova E."/>
            <person name="Bogdanov V."/>
            <person name="Penin A."/>
            <person name="Logacheva M."/>
        </authorList>
    </citation>
    <scope>NUCLEOTIDE SEQUENCE</scope>
    <source>
        <strain evidence="4">Hsosn_3</strain>
        <tissue evidence="4">Leaf</tissue>
    </source>
</reference>
<name>A0AAD8IEP1_9APIA</name>
<evidence type="ECO:0000256" key="2">
    <source>
        <dbReference type="SAM" id="SignalP"/>
    </source>
</evidence>
<dbReference type="PANTHER" id="PTHR11439">
    <property type="entry name" value="GAG-POL-RELATED RETROTRANSPOSON"/>
    <property type="match status" value="1"/>
</dbReference>
<proteinExistence type="predicted"/>
<sequence length="261" mass="29212">MAKISSIRLLISLAASCHWPLHHLDIKNAFLHGDLHETVYMEQPPGFIAQGEYGMVCKLKKTIYGLRQSPQECQFLSSPRVPHWEAVIRILKYLKGAPRKGLLFRDHGHMKLMAYSDADLAVKRSTMGHCVFFGGFEGSERGKLIDNRRSTWSKKRSSLPIVVLHYRNGRRAEADKKGKEVASEEGNGGNEMTDEEENVSNLDDTELAKTRGKKGKKPTKKAAKKPPTKTQSKTSSFKSNIPPPISPQTAFKSLTVQEACH</sequence>
<dbReference type="PANTHER" id="PTHR11439:SF484">
    <property type="entry name" value="REVERSE TRANSCRIPTASE TY1_COPIA-TYPE DOMAIN-CONTAINING PROTEIN"/>
    <property type="match status" value="1"/>
</dbReference>
<reference evidence="4" key="2">
    <citation type="submission" date="2023-05" db="EMBL/GenBank/DDBJ databases">
        <authorList>
            <person name="Schelkunov M.I."/>
        </authorList>
    </citation>
    <scope>NUCLEOTIDE SEQUENCE</scope>
    <source>
        <strain evidence="4">Hsosn_3</strain>
        <tissue evidence="4">Leaf</tissue>
    </source>
</reference>
<dbReference type="InterPro" id="IPR013103">
    <property type="entry name" value="RVT_2"/>
</dbReference>
<dbReference type="AlphaFoldDB" id="A0AAD8IEP1"/>
<feature type="signal peptide" evidence="2">
    <location>
        <begin position="1"/>
        <end position="16"/>
    </location>
</feature>
<comment type="caution">
    <text evidence="4">The sequence shown here is derived from an EMBL/GenBank/DDBJ whole genome shotgun (WGS) entry which is preliminary data.</text>
</comment>
<organism evidence="4 5">
    <name type="scientific">Heracleum sosnowskyi</name>
    <dbReference type="NCBI Taxonomy" id="360622"/>
    <lineage>
        <taxon>Eukaryota</taxon>
        <taxon>Viridiplantae</taxon>
        <taxon>Streptophyta</taxon>
        <taxon>Embryophyta</taxon>
        <taxon>Tracheophyta</taxon>
        <taxon>Spermatophyta</taxon>
        <taxon>Magnoliopsida</taxon>
        <taxon>eudicotyledons</taxon>
        <taxon>Gunneridae</taxon>
        <taxon>Pentapetalae</taxon>
        <taxon>asterids</taxon>
        <taxon>campanulids</taxon>
        <taxon>Apiales</taxon>
        <taxon>Apiaceae</taxon>
        <taxon>Apioideae</taxon>
        <taxon>apioid superclade</taxon>
        <taxon>Tordylieae</taxon>
        <taxon>Tordyliinae</taxon>
        <taxon>Heracleum</taxon>
    </lineage>
</organism>
<dbReference type="Pfam" id="PF07727">
    <property type="entry name" value="RVT_2"/>
    <property type="match status" value="1"/>
</dbReference>
<feature type="compositionally biased region" description="Basic and acidic residues" evidence="1">
    <location>
        <begin position="172"/>
        <end position="182"/>
    </location>
</feature>
<feature type="chain" id="PRO_5042151920" description="Reverse transcriptase Ty1/copia-type domain-containing protein" evidence="2">
    <location>
        <begin position="17"/>
        <end position="261"/>
    </location>
</feature>
<gene>
    <name evidence="4" type="ORF">POM88_022104</name>
</gene>
<accession>A0AAD8IEP1</accession>
<feature type="compositionally biased region" description="Polar residues" evidence="1">
    <location>
        <begin position="247"/>
        <end position="261"/>
    </location>
</feature>
<dbReference type="EMBL" id="JAUIZM010000005">
    <property type="protein sequence ID" value="KAK1384369.1"/>
    <property type="molecule type" value="Genomic_DNA"/>
</dbReference>
<evidence type="ECO:0000256" key="1">
    <source>
        <dbReference type="SAM" id="MobiDB-lite"/>
    </source>
</evidence>
<dbReference type="Proteomes" id="UP001237642">
    <property type="component" value="Unassembled WGS sequence"/>
</dbReference>
<evidence type="ECO:0000259" key="3">
    <source>
        <dbReference type="Pfam" id="PF07727"/>
    </source>
</evidence>
<keyword evidence="2" id="KW-0732">Signal</keyword>
<evidence type="ECO:0000313" key="5">
    <source>
        <dbReference type="Proteomes" id="UP001237642"/>
    </source>
</evidence>
<evidence type="ECO:0000313" key="4">
    <source>
        <dbReference type="EMBL" id="KAK1384369.1"/>
    </source>
</evidence>
<feature type="compositionally biased region" description="Low complexity" evidence="1">
    <location>
        <begin position="228"/>
        <end position="238"/>
    </location>
</feature>